<dbReference type="InterPro" id="IPR036188">
    <property type="entry name" value="FAD/NAD-bd_sf"/>
</dbReference>
<keyword evidence="7" id="KW-0520">NAD</keyword>
<dbReference type="PRINTS" id="PR00411">
    <property type="entry name" value="PNDRDTASEI"/>
</dbReference>
<dbReference type="PRINTS" id="PR00368">
    <property type="entry name" value="FADPNR"/>
</dbReference>
<dbReference type="InterPro" id="IPR016156">
    <property type="entry name" value="FAD/NAD-linked_Rdtase_dimer_sf"/>
</dbReference>
<evidence type="ECO:0000256" key="7">
    <source>
        <dbReference type="ARBA" id="ARBA00023027"/>
    </source>
</evidence>
<dbReference type="GO" id="GO:0046983">
    <property type="term" value="F:protein dimerization activity"/>
    <property type="evidence" value="ECO:0007669"/>
    <property type="project" value="InterPro"/>
</dbReference>
<evidence type="ECO:0000256" key="1">
    <source>
        <dbReference type="ARBA" id="ARBA00001974"/>
    </source>
</evidence>
<dbReference type="Pfam" id="PF07992">
    <property type="entry name" value="Pyr_redox_2"/>
    <property type="match status" value="1"/>
</dbReference>
<dbReference type="Gene3D" id="3.30.390.30">
    <property type="match status" value="1"/>
</dbReference>
<gene>
    <name evidence="11" type="ORF">SAMN05216417_104208</name>
</gene>
<keyword evidence="3" id="KW-0053">Apoptosis</keyword>
<evidence type="ECO:0000259" key="9">
    <source>
        <dbReference type="Pfam" id="PF07992"/>
    </source>
</evidence>
<dbReference type="GO" id="GO:0033108">
    <property type="term" value="P:mitochondrial respiratory chain complex assembly"/>
    <property type="evidence" value="ECO:0007669"/>
    <property type="project" value="TreeGrafter"/>
</dbReference>
<dbReference type="Pfam" id="PF14721">
    <property type="entry name" value="AIF_C"/>
    <property type="match status" value="2"/>
</dbReference>
<sequence length="392" mass="43086">MKHHKYLIVGGGMTADSAVHGIRKIDPEGAIAVIGEELHRPYNRPPLSKALWKDSPYDSIWRSEHGLNVAMHLGKKIVALDPANKTATDNAGNVYTYEKLLLATGGVVRRFTDFGENIIYYRTADDYRKLRELSNQGSDFVVIGGGFIGSEIAAALAMNDKRVTMIFPENGIGSRIYPRPLVEFLNSYYGEKGVTVLAFETVKSMRVEGAKKVVTTGNGTEISADGVVAGLGILPNTELAVQAGLAVDDGVVVDEFLRSSNPDIYAAGDVANFYSPLLDKRMRVEHEDNANMMGEAAGRNMAGSREPYHHQPFFYSDLFDLGYEAVGELDSSLDIIEDWVEPFRKGVIYYLRDGLVRGVLLWNTWGQVGAATELIAEKKPCTSETLLGRLKD</sequence>
<organism evidence="11 12">
    <name type="scientific">Nitrosospira multiformis</name>
    <dbReference type="NCBI Taxonomy" id="1231"/>
    <lineage>
        <taxon>Bacteria</taxon>
        <taxon>Pseudomonadati</taxon>
        <taxon>Pseudomonadota</taxon>
        <taxon>Betaproteobacteria</taxon>
        <taxon>Nitrosomonadales</taxon>
        <taxon>Nitrosomonadaceae</taxon>
        <taxon>Nitrosospira</taxon>
    </lineage>
</organism>
<dbReference type="InterPro" id="IPR023753">
    <property type="entry name" value="FAD/NAD-binding_dom"/>
</dbReference>
<dbReference type="PANTHER" id="PTHR43557:SF4">
    <property type="entry name" value="APOPTOSIS-INDUCING FACTOR 1, MITOCHONDRIAL"/>
    <property type="match status" value="1"/>
</dbReference>
<dbReference type="RefSeq" id="WP_074974043.1">
    <property type="nucleotide sequence ID" value="NZ_FPBZ01000004.1"/>
</dbReference>
<comment type="cofactor">
    <cofactor evidence="1">
        <name>FAD</name>
        <dbReference type="ChEBI" id="CHEBI:57692"/>
    </cofactor>
</comment>
<feature type="domain" description="Mitochondrial apoptosis-inducing factor C-terminal" evidence="10">
    <location>
        <begin position="297"/>
        <end position="337"/>
    </location>
</feature>
<dbReference type="SUPFAM" id="SSF55424">
    <property type="entry name" value="FAD/NAD-linked reductases, dimerisation (C-terminal) domain"/>
    <property type="match status" value="1"/>
</dbReference>
<accession>A0A1I7GFY1</accession>
<dbReference type="SMART" id="SM01353">
    <property type="entry name" value="AIF_C"/>
    <property type="match status" value="1"/>
</dbReference>
<evidence type="ECO:0000259" key="10">
    <source>
        <dbReference type="Pfam" id="PF14721"/>
    </source>
</evidence>
<dbReference type="PANTHER" id="PTHR43557">
    <property type="entry name" value="APOPTOSIS-INDUCING FACTOR 1"/>
    <property type="match status" value="1"/>
</dbReference>
<dbReference type="GO" id="GO:0005737">
    <property type="term" value="C:cytoplasm"/>
    <property type="evidence" value="ECO:0007669"/>
    <property type="project" value="TreeGrafter"/>
</dbReference>
<dbReference type="GO" id="GO:0012501">
    <property type="term" value="P:programmed cell death"/>
    <property type="evidence" value="ECO:0007669"/>
    <property type="project" value="TreeGrafter"/>
</dbReference>
<feature type="domain" description="FAD/NAD(P)-binding" evidence="9">
    <location>
        <begin position="5"/>
        <end position="294"/>
    </location>
</feature>
<proteinExistence type="predicted"/>
<dbReference type="GO" id="GO:0071949">
    <property type="term" value="F:FAD binding"/>
    <property type="evidence" value="ECO:0007669"/>
    <property type="project" value="TreeGrafter"/>
</dbReference>
<dbReference type="InterPro" id="IPR029324">
    <property type="entry name" value="AIF_C"/>
</dbReference>
<evidence type="ECO:0000256" key="2">
    <source>
        <dbReference type="ARBA" id="ARBA00022630"/>
    </source>
</evidence>
<evidence type="ECO:0000256" key="5">
    <source>
        <dbReference type="ARBA" id="ARBA00022946"/>
    </source>
</evidence>
<keyword evidence="5" id="KW-0809">Transit peptide</keyword>
<dbReference type="GO" id="GO:0016174">
    <property type="term" value="F:NAD(P)H oxidase H2O2-forming activity"/>
    <property type="evidence" value="ECO:0007669"/>
    <property type="project" value="TreeGrafter"/>
</dbReference>
<keyword evidence="4" id="KW-0274">FAD</keyword>
<dbReference type="SUPFAM" id="SSF51905">
    <property type="entry name" value="FAD/NAD(P)-binding domain"/>
    <property type="match status" value="1"/>
</dbReference>
<keyword evidence="2" id="KW-0285">Flavoprotein</keyword>
<evidence type="ECO:0000256" key="4">
    <source>
        <dbReference type="ARBA" id="ARBA00022827"/>
    </source>
</evidence>
<evidence type="ECO:0000256" key="8">
    <source>
        <dbReference type="ARBA" id="ARBA00047786"/>
    </source>
</evidence>
<dbReference type="InterPro" id="IPR050446">
    <property type="entry name" value="FAD-oxidoreductase/Apoptosis"/>
</dbReference>
<evidence type="ECO:0000256" key="3">
    <source>
        <dbReference type="ARBA" id="ARBA00022703"/>
    </source>
</evidence>
<dbReference type="AlphaFoldDB" id="A0A1I7GFY1"/>
<evidence type="ECO:0000313" key="11">
    <source>
        <dbReference type="EMBL" id="SFU47313.1"/>
    </source>
</evidence>
<evidence type="ECO:0000256" key="6">
    <source>
        <dbReference type="ARBA" id="ARBA00023002"/>
    </source>
</evidence>
<feature type="domain" description="Mitochondrial apoptosis-inducing factor C-terminal" evidence="10">
    <location>
        <begin position="341"/>
        <end position="376"/>
    </location>
</feature>
<dbReference type="Gene3D" id="3.50.50.60">
    <property type="entry name" value="FAD/NAD(P)-binding domain"/>
    <property type="match status" value="2"/>
</dbReference>
<comment type="catalytic activity">
    <reaction evidence="8">
        <text>A + NADH + H(+) = AH2 + NAD(+)</text>
        <dbReference type="Rhea" id="RHEA:11356"/>
        <dbReference type="ChEBI" id="CHEBI:13193"/>
        <dbReference type="ChEBI" id="CHEBI:15378"/>
        <dbReference type="ChEBI" id="CHEBI:17499"/>
        <dbReference type="ChEBI" id="CHEBI:57540"/>
        <dbReference type="ChEBI" id="CHEBI:57945"/>
    </reaction>
</comment>
<evidence type="ECO:0000313" key="12">
    <source>
        <dbReference type="Proteomes" id="UP000182649"/>
    </source>
</evidence>
<reference evidence="11 12" key="1">
    <citation type="submission" date="2016-10" db="EMBL/GenBank/DDBJ databases">
        <authorList>
            <person name="de Groot N.N."/>
        </authorList>
    </citation>
    <scope>NUCLEOTIDE SEQUENCE [LARGE SCALE GENOMIC DNA]</scope>
    <source>
        <strain evidence="11 12">Nl14</strain>
    </source>
</reference>
<name>A0A1I7GFY1_9PROT</name>
<dbReference type="OrthoDB" id="9769238at2"/>
<keyword evidence="6" id="KW-0560">Oxidoreductase</keyword>
<dbReference type="Proteomes" id="UP000182649">
    <property type="component" value="Unassembled WGS sequence"/>
</dbReference>
<protein>
    <submittedName>
        <fullName evidence="11">Apoptosis-inducing factor, C-term</fullName>
    </submittedName>
</protein>
<dbReference type="EMBL" id="FPBZ01000004">
    <property type="protein sequence ID" value="SFU47313.1"/>
    <property type="molecule type" value="Genomic_DNA"/>
</dbReference>